<dbReference type="InParanoid" id="D8QW25"/>
<dbReference type="GO" id="GO:0005794">
    <property type="term" value="C:Golgi apparatus"/>
    <property type="evidence" value="ECO:0007669"/>
    <property type="project" value="UniProtKB-SubCell"/>
</dbReference>
<dbReference type="Proteomes" id="UP000001514">
    <property type="component" value="Unassembled WGS sequence"/>
</dbReference>
<dbReference type="InterPro" id="IPR013935">
    <property type="entry name" value="Trs120_TRAPPC9"/>
</dbReference>
<dbReference type="KEGG" id="smo:SELMODRAFT_404678"/>
<name>D8QW25_SELML</name>
<dbReference type="STRING" id="88036.D8QW25"/>
<dbReference type="InterPro" id="IPR058563">
    <property type="entry name" value="Trs120_TRAPPC9_N"/>
</dbReference>
<dbReference type="AlphaFoldDB" id="D8QW25"/>
<evidence type="ECO:0000313" key="3">
    <source>
        <dbReference type="Proteomes" id="UP000001514"/>
    </source>
</evidence>
<reference evidence="2 3" key="1">
    <citation type="journal article" date="2011" name="Science">
        <title>The Selaginella genome identifies genetic changes associated with the evolution of vascular plants.</title>
        <authorList>
            <person name="Banks J.A."/>
            <person name="Nishiyama T."/>
            <person name="Hasebe M."/>
            <person name="Bowman J.L."/>
            <person name="Gribskov M."/>
            <person name="dePamphilis C."/>
            <person name="Albert V.A."/>
            <person name="Aono N."/>
            <person name="Aoyama T."/>
            <person name="Ambrose B.A."/>
            <person name="Ashton N.W."/>
            <person name="Axtell M.J."/>
            <person name="Barker E."/>
            <person name="Barker M.S."/>
            <person name="Bennetzen J.L."/>
            <person name="Bonawitz N.D."/>
            <person name="Chapple C."/>
            <person name="Cheng C."/>
            <person name="Correa L.G."/>
            <person name="Dacre M."/>
            <person name="DeBarry J."/>
            <person name="Dreyer I."/>
            <person name="Elias M."/>
            <person name="Engstrom E.M."/>
            <person name="Estelle M."/>
            <person name="Feng L."/>
            <person name="Finet C."/>
            <person name="Floyd S.K."/>
            <person name="Frommer W.B."/>
            <person name="Fujita T."/>
            <person name="Gramzow L."/>
            <person name="Gutensohn M."/>
            <person name="Harholt J."/>
            <person name="Hattori M."/>
            <person name="Heyl A."/>
            <person name="Hirai T."/>
            <person name="Hiwatashi Y."/>
            <person name="Ishikawa M."/>
            <person name="Iwata M."/>
            <person name="Karol K.G."/>
            <person name="Koehler B."/>
            <person name="Kolukisaoglu U."/>
            <person name="Kubo M."/>
            <person name="Kurata T."/>
            <person name="Lalonde S."/>
            <person name="Li K."/>
            <person name="Li Y."/>
            <person name="Litt A."/>
            <person name="Lyons E."/>
            <person name="Manning G."/>
            <person name="Maruyama T."/>
            <person name="Michael T.P."/>
            <person name="Mikami K."/>
            <person name="Miyazaki S."/>
            <person name="Morinaga S."/>
            <person name="Murata T."/>
            <person name="Mueller-Roeber B."/>
            <person name="Nelson D.R."/>
            <person name="Obara M."/>
            <person name="Oguri Y."/>
            <person name="Olmstead R.G."/>
            <person name="Onodera N."/>
            <person name="Petersen B.L."/>
            <person name="Pils B."/>
            <person name="Prigge M."/>
            <person name="Rensing S.A."/>
            <person name="Riano-Pachon D.M."/>
            <person name="Roberts A.W."/>
            <person name="Sato Y."/>
            <person name="Scheller H.V."/>
            <person name="Schulz B."/>
            <person name="Schulz C."/>
            <person name="Shakirov E.V."/>
            <person name="Shibagaki N."/>
            <person name="Shinohara N."/>
            <person name="Shippen D.E."/>
            <person name="Soerensen I."/>
            <person name="Sotooka R."/>
            <person name="Sugimoto N."/>
            <person name="Sugita M."/>
            <person name="Sumikawa N."/>
            <person name="Tanurdzic M."/>
            <person name="Theissen G."/>
            <person name="Ulvskov P."/>
            <person name="Wakazuki S."/>
            <person name="Weng J.K."/>
            <person name="Willats W.W."/>
            <person name="Wipf D."/>
            <person name="Wolf P.G."/>
            <person name="Yang L."/>
            <person name="Zimmer A.D."/>
            <person name="Zhu Q."/>
            <person name="Mitros T."/>
            <person name="Hellsten U."/>
            <person name="Loque D."/>
            <person name="Otillar R."/>
            <person name="Salamov A."/>
            <person name="Schmutz J."/>
            <person name="Shapiro H."/>
            <person name="Lindquist E."/>
            <person name="Lucas S."/>
            <person name="Rokhsar D."/>
            <person name="Grigoriev I.V."/>
        </authorList>
    </citation>
    <scope>NUCLEOTIDE SEQUENCE [LARGE SCALE GENOMIC DNA]</scope>
</reference>
<dbReference type="HOGENOM" id="CLU_864355_0_0_1"/>
<dbReference type="eggNOG" id="KOG1953">
    <property type="taxonomic scope" value="Eukaryota"/>
</dbReference>
<dbReference type="Gramene" id="EFJ36559">
    <property type="protein sequence ID" value="EFJ36559"/>
    <property type="gene ID" value="SELMODRAFT_404678"/>
</dbReference>
<dbReference type="Pfam" id="PF08626">
    <property type="entry name" value="TRAPPC9-Trs120"/>
    <property type="match status" value="1"/>
</dbReference>
<gene>
    <name evidence="2" type="ORF">SELMODRAFT_404678</name>
</gene>
<feature type="domain" description="Trs120/TRAPPC9 N-terminal" evidence="1">
    <location>
        <begin position="45"/>
        <end position="113"/>
    </location>
</feature>
<dbReference type="PANTHER" id="PTHR21512:SF5">
    <property type="entry name" value="TRAFFICKING PROTEIN PARTICLE COMPLEX SUBUNIT 9"/>
    <property type="match status" value="1"/>
</dbReference>
<sequence length="309" mass="34890">MVVFPPVDKQILKRHVGTLMHDFAASILMAFESRVLLAERRSQLQWTHTSRSSKAKRRRLERVQKTMGDYSLLAGSPAYAISHYNTAMELSGHTGDSLWNAGEIEGSICALVVTPGVESDILLEDEVRYKYYEAIQLYRRFCLWCIEGNELSREVCELLSNAVEVGRNLTNVNDQAVLFVEVACIFGTPVYEWKSAFFPRQVAHYYQSQESTKPAALELLSLVAGPTACDYVNKSSIKEENKRSSEMAEEKRVTKATICAMIPGWQLHSNDDLLIFMEYRKSSTLISQEDKARSLLSFEDHNAPSDGAD</sequence>
<evidence type="ECO:0000313" key="2">
    <source>
        <dbReference type="EMBL" id="EFJ36559.1"/>
    </source>
</evidence>
<dbReference type="EMBL" id="GL377567">
    <property type="protein sequence ID" value="EFJ36559.1"/>
    <property type="molecule type" value="Genomic_DNA"/>
</dbReference>
<organism evidence="3">
    <name type="scientific">Selaginella moellendorffii</name>
    <name type="common">Spikemoss</name>
    <dbReference type="NCBI Taxonomy" id="88036"/>
    <lineage>
        <taxon>Eukaryota</taxon>
        <taxon>Viridiplantae</taxon>
        <taxon>Streptophyta</taxon>
        <taxon>Embryophyta</taxon>
        <taxon>Tracheophyta</taxon>
        <taxon>Lycopodiopsida</taxon>
        <taxon>Selaginellales</taxon>
        <taxon>Selaginellaceae</taxon>
        <taxon>Selaginella</taxon>
    </lineage>
</organism>
<evidence type="ECO:0000259" key="1">
    <source>
        <dbReference type="Pfam" id="PF08626"/>
    </source>
</evidence>
<accession>D8QW25</accession>
<protein>
    <recommendedName>
        <fullName evidence="1">Trs120/TRAPPC9 N-terminal domain-containing protein</fullName>
    </recommendedName>
</protein>
<dbReference type="PANTHER" id="PTHR21512">
    <property type="entry name" value="TRAFFICKING PROTEIN PARTICLE COMPLEX SUBUNIT 9"/>
    <property type="match status" value="1"/>
</dbReference>
<proteinExistence type="predicted"/>
<keyword evidence="3" id="KW-1185">Reference proteome</keyword>